<dbReference type="HOGENOM" id="CLU_2130836_0_0_11"/>
<feature type="region of interest" description="Disordered" evidence="1">
    <location>
        <begin position="1"/>
        <end position="44"/>
    </location>
</feature>
<feature type="compositionally biased region" description="Pro residues" evidence="1">
    <location>
        <begin position="1"/>
        <end position="11"/>
    </location>
</feature>
<dbReference type="EMBL" id="AP006618">
    <property type="protein sequence ID" value="BAD56095.1"/>
    <property type="molecule type" value="Genomic_DNA"/>
</dbReference>
<sequence>MIRPKGPPPRAPTSLSCNPPANASPPTRPHFADTVAARQGQPGRRRALSRFYAHHFAHSDPADTESIPISRMIGADRIVAEQLSCFTHDREIDWMLPGVAPTAAMGRCRWWRS</sequence>
<dbReference type="eggNOG" id="COG0412">
    <property type="taxonomic scope" value="Bacteria"/>
</dbReference>
<gene>
    <name evidence="2" type="ordered locus">NFA_12500</name>
</gene>
<organism evidence="2 3">
    <name type="scientific">Nocardia farcinica (strain IFM 10152)</name>
    <dbReference type="NCBI Taxonomy" id="247156"/>
    <lineage>
        <taxon>Bacteria</taxon>
        <taxon>Bacillati</taxon>
        <taxon>Actinomycetota</taxon>
        <taxon>Actinomycetes</taxon>
        <taxon>Mycobacteriales</taxon>
        <taxon>Nocardiaceae</taxon>
        <taxon>Nocardia</taxon>
    </lineage>
</organism>
<reference evidence="2 3" key="1">
    <citation type="journal article" date="2004" name="Proc. Natl. Acad. Sci. U.S.A.">
        <title>The complete genomic sequence of Nocardia farcinica IFM 10152.</title>
        <authorList>
            <person name="Ishikawa J."/>
            <person name="Yamashita A."/>
            <person name="Mikami Y."/>
            <person name="Hoshino Y."/>
            <person name="Kurita H."/>
            <person name="Hotta K."/>
            <person name="Shiba T."/>
            <person name="Hattori M."/>
        </authorList>
    </citation>
    <scope>NUCLEOTIDE SEQUENCE [LARGE SCALE GENOMIC DNA]</scope>
    <source>
        <strain evidence="2 3">IFM 10152</strain>
    </source>
</reference>
<keyword evidence="3" id="KW-1185">Reference proteome</keyword>
<protein>
    <submittedName>
        <fullName evidence="2">Uncharacterized protein</fullName>
    </submittedName>
</protein>
<evidence type="ECO:0000313" key="2">
    <source>
        <dbReference type="EMBL" id="BAD56095.1"/>
    </source>
</evidence>
<proteinExistence type="predicted"/>
<accession>Q5Z0E6</accession>
<dbReference type="KEGG" id="nfa:NFA_12500"/>
<evidence type="ECO:0000313" key="3">
    <source>
        <dbReference type="Proteomes" id="UP000006820"/>
    </source>
</evidence>
<name>Q5Z0E6_NOCFA</name>
<evidence type="ECO:0000256" key="1">
    <source>
        <dbReference type="SAM" id="MobiDB-lite"/>
    </source>
</evidence>
<dbReference type="Proteomes" id="UP000006820">
    <property type="component" value="Chromosome"/>
</dbReference>
<dbReference type="RefSeq" id="WP_011207780.1">
    <property type="nucleotide sequence ID" value="NC_006361.1"/>
</dbReference>
<dbReference type="STRING" id="247156.NFA_12500"/>
<dbReference type="GeneID" id="69054551"/>
<dbReference type="AlphaFoldDB" id="Q5Z0E6"/>